<dbReference type="InterPro" id="IPR009057">
    <property type="entry name" value="Homeodomain-like_sf"/>
</dbReference>
<name>A0A4Y2FVY5_ARAVE</name>
<dbReference type="SUPFAM" id="SSF46689">
    <property type="entry name" value="Homeodomain-like"/>
    <property type="match status" value="1"/>
</dbReference>
<sequence>MTSRYRKSLSLKKKMCILKKVNENQHLKRVDLAKELGLPVSTLNTLIYKRQIIEESHHQSGSSARKKLRVHIRKFADVEKVFLQWFNQCRSVKIPISGPLLMENAQ</sequence>
<evidence type="ECO:0000256" key="1">
    <source>
        <dbReference type="ARBA" id="ARBA00004123"/>
    </source>
</evidence>
<feature type="domain" description="HTH psq-type" evidence="2">
    <location>
        <begin position="4"/>
        <end position="49"/>
    </location>
</feature>
<accession>A0A4Y2FVY5</accession>
<evidence type="ECO:0000313" key="4">
    <source>
        <dbReference type="Proteomes" id="UP000499080"/>
    </source>
</evidence>
<dbReference type="AlphaFoldDB" id="A0A4Y2FVY5"/>
<dbReference type="OrthoDB" id="5875523at2759"/>
<dbReference type="Gene3D" id="1.10.10.60">
    <property type="entry name" value="Homeodomain-like"/>
    <property type="match status" value="2"/>
</dbReference>
<comment type="subcellular location">
    <subcellularLocation>
        <location evidence="1">Nucleus</location>
    </subcellularLocation>
</comment>
<protein>
    <recommendedName>
        <fullName evidence="2">HTH psq-type domain-containing protein</fullName>
    </recommendedName>
</protein>
<dbReference type="Proteomes" id="UP000499080">
    <property type="component" value="Unassembled WGS sequence"/>
</dbReference>
<dbReference type="InterPro" id="IPR007889">
    <property type="entry name" value="HTH_Psq"/>
</dbReference>
<proteinExistence type="predicted"/>
<dbReference type="GO" id="GO:0003677">
    <property type="term" value="F:DNA binding"/>
    <property type="evidence" value="ECO:0007669"/>
    <property type="project" value="InterPro"/>
</dbReference>
<dbReference type="EMBL" id="BGPR01001069">
    <property type="protein sequence ID" value="GBM44548.1"/>
    <property type="molecule type" value="Genomic_DNA"/>
</dbReference>
<keyword evidence="4" id="KW-1185">Reference proteome</keyword>
<evidence type="ECO:0000313" key="3">
    <source>
        <dbReference type="EMBL" id="GBM44548.1"/>
    </source>
</evidence>
<evidence type="ECO:0000259" key="2">
    <source>
        <dbReference type="Pfam" id="PF04218"/>
    </source>
</evidence>
<dbReference type="Pfam" id="PF04218">
    <property type="entry name" value="CENP-B_N"/>
    <property type="match status" value="1"/>
</dbReference>
<reference evidence="3 4" key="1">
    <citation type="journal article" date="2019" name="Sci. Rep.">
        <title>Orb-weaving spider Araneus ventricosus genome elucidates the spidroin gene catalogue.</title>
        <authorList>
            <person name="Kono N."/>
            <person name="Nakamura H."/>
            <person name="Ohtoshi R."/>
            <person name="Moran D.A.P."/>
            <person name="Shinohara A."/>
            <person name="Yoshida Y."/>
            <person name="Fujiwara M."/>
            <person name="Mori M."/>
            <person name="Tomita M."/>
            <person name="Arakawa K."/>
        </authorList>
    </citation>
    <scope>NUCLEOTIDE SEQUENCE [LARGE SCALE GENOMIC DNA]</scope>
</reference>
<organism evidence="3 4">
    <name type="scientific">Araneus ventricosus</name>
    <name type="common">Orbweaver spider</name>
    <name type="synonym">Epeira ventricosa</name>
    <dbReference type="NCBI Taxonomy" id="182803"/>
    <lineage>
        <taxon>Eukaryota</taxon>
        <taxon>Metazoa</taxon>
        <taxon>Ecdysozoa</taxon>
        <taxon>Arthropoda</taxon>
        <taxon>Chelicerata</taxon>
        <taxon>Arachnida</taxon>
        <taxon>Araneae</taxon>
        <taxon>Araneomorphae</taxon>
        <taxon>Entelegynae</taxon>
        <taxon>Araneoidea</taxon>
        <taxon>Araneidae</taxon>
        <taxon>Araneus</taxon>
    </lineage>
</organism>
<dbReference type="GO" id="GO:0005634">
    <property type="term" value="C:nucleus"/>
    <property type="evidence" value="ECO:0007669"/>
    <property type="project" value="UniProtKB-SubCell"/>
</dbReference>
<comment type="caution">
    <text evidence="3">The sequence shown here is derived from an EMBL/GenBank/DDBJ whole genome shotgun (WGS) entry which is preliminary data.</text>
</comment>
<gene>
    <name evidence="3" type="ORF">AVEN_250532_1</name>
</gene>